<feature type="domain" description="Clp R" evidence="10">
    <location>
        <begin position="79"/>
        <end position="223"/>
    </location>
</feature>
<dbReference type="InterPro" id="IPR003593">
    <property type="entry name" value="AAA+_ATPase"/>
</dbReference>
<keyword evidence="3 7" id="KW-0067">ATP-binding</keyword>
<dbReference type="SUPFAM" id="SSF81923">
    <property type="entry name" value="Double Clp-N motif"/>
    <property type="match status" value="1"/>
</dbReference>
<dbReference type="InterPro" id="IPR004176">
    <property type="entry name" value="Clp_R_N"/>
</dbReference>
<dbReference type="FunFam" id="1.10.1780.10:FF:000006">
    <property type="entry name" value="Chaperone protein ClpB3, chloroplastic"/>
    <property type="match status" value="1"/>
</dbReference>
<keyword evidence="5 7" id="KW-0143">Chaperone</keyword>
<organism evidence="11 12">
    <name type="scientific">Camellia sinensis var. sinensis</name>
    <name type="common">China tea</name>
    <dbReference type="NCBI Taxonomy" id="542762"/>
    <lineage>
        <taxon>Eukaryota</taxon>
        <taxon>Viridiplantae</taxon>
        <taxon>Streptophyta</taxon>
        <taxon>Embryophyta</taxon>
        <taxon>Tracheophyta</taxon>
        <taxon>Spermatophyta</taxon>
        <taxon>Magnoliopsida</taxon>
        <taxon>eudicotyledons</taxon>
        <taxon>Gunneridae</taxon>
        <taxon>Pentapetalae</taxon>
        <taxon>asterids</taxon>
        <taxon>Ericales</taxon>
        <taxon>Theaceae</taxon>
        <taxon>Camellia</taxon>
    </lineage>
</organism>
<reference evidence="11 12" key="1">
    <citation type="journal article" date="2018" name="Proc. Natl. Acad. Sci. U.S.A.">
        <title>Draft genome sequence of Camellia sinensis var. sinensis provides insights into the evolution of the tea genome and tea quality.</title>
        <authorList>
            <person name="Wei C."/>
            <person name="Yang H."/>
            <person name="Wang S."/>
            <person name="Zhao J."/>
            <person name="Liu C."/>
            <person name="Gao L."/>
            <person name="Xia E."/>
            <person name="Lu Y."/>
            <person name="Tai Y."/>
            <person name="She G."/>
            <person name="Sun J."/>
            <person name="Cao H."/>
            <person name="Tong W."/>
            <person name="Gao Q."/>
            <person name="Li Y."/>
            <person name="Deng W."/>
            <person name="Jiang X."/>
            <person name="Wang W."/>
            <person name="Chen Q."/>
            <person name="Zhang S."/>
            <person name="Li H."/>
            <person name="Wu J."/>
            <person name="Wang P."/>
            <person name="Li P."/>
            <person name="Shi C."/>
            <person name="Zheng F."/>
            <person name="Jian J."/>
            <person name="Huang B."/>
            <person name="Shan D."/>
            <person name="Shi M."/>
            <person name="Fang C."/>
            <person name="Yue Y."/>
            <person name="Li F."/>
            <person name="Li D."/>
            <person name="Wei S."/>
            <person name="Han B."/>
            <person name="Jiang C."/>
            <person name="Yin Y."/>
            <person name="Xia T."/>
            <person name="Zhang Z."/>
            <person name="Bennetzen J.L."/>
            <person name="Zhao S."/>
            <person name="Wan X."/>
        </authorList>
    </citation>
    <scope>NUCLEOTIDE SEQUENCE [LARGE SCALE GENOMIC DNA]</scope>
    <source>
        <strain evidence="12">cv. Shuchazao</strain>
        <tissue evidence="11">Leaf</tissue>
    </source>
</reference>
<dbReference type="FunFam" id="3.40.50.300:FF:000010">
    <property type="entry name" value="Chaperone clpB 1, putative"/>
    <property type="match status" value="1"/>
</dbReference>
<dbReference type="InterPro" id="IPR036628">
    <property type="entry name" value="Clp_N_dom_sf"/>
</dbReference>
<evidence type="ECO:0000256" key="8">
    <source>
        <dbReference type="SAM" id="Coils"/>
    </source>
</evidence>
<dbReference type="InterPro" id="IPR041546">
    <property type="entry name" value="ClpA/ClpB_AAA_lid"/>
</dbReference>
<evidence type="ECO:0000256" key="9">
    <source>
        <dbReference type="SAM" id="MobiDB-lite"/>
    </source>
</evidence>
<keyword evidence="4" id="KW-0809">Transit peptide</keyword>
<dbReference type="InterPro" id="IPR001270">
    <property type="entry name" value="ClpA/B"/>
</dbReference>
<dbReference type="Gene3D" id="1.10.1780.10">
    <property type="entry name" value="Clp, N-terminal domain"/>
    <property type="match status" value="1"/>
</dbReference>
<dbReference type="STRING" id="542762.A0A4V3WLK0"/>
<dbReference type="FunFam" id="3.40.50.300:FF:000025">
    <property type="entry name" value="ATP-dependent Clp protease subunit"/>
    <property type="match status" value="1"/>
</dbReference>
<gene>
    <name evidence="11" type="ORF">TEA_012893</name>
</gene>
<dbReference type="PANTHER" id="PTHR11638">
    <property type="entry name" value="ATP-DEPENDENT CLP PROTEASE"/>
    <property type="match status" value="1"/>
</dbReference>
<evidence type="ECO:0000256" key="5">
    <source>
        <dbReference type="ARBA" id="ARBA00023186"/>
    </source>
</evidence>
<evidence type="ECO:0000313" key="11">
    <source>
        <dbReference type="EMBL" id="THG05087.1"/>
    </source>
</evidence>
<dbReference type="PRINTS" id="PR00300">
    <property type="entry name" value="CLPPROTEASEA"/>
</dbReference>
<dbReference type="CDD" id="cd00009">
    <property type="entry name" value="AAA"/>
    <property type="match status" value="1"/>
</dbReference>
<evidence type="ECO:0000313" key="12">
    <source>
        <dbReference type="Proteomes" id="UP000306102"/>
    </source>
</evidence>
<evidence type="ECO:0000256" key="3">
    <source>
        <dbReference type="ARBA" id="ARBA00022840"/>
    </source>
</evidence>
<comment type="caution">
    <text evidence="11">The sequence shown here is derived from an EMBL/GenBank/DDBJ whole genome shotgun (WGS) entry which is preliminary data.</text>
</comment>
<dbReference type="Pfam" id="PF02861">
    <property type="entry name" value="Clp_N"/>
    <property type="match status" value="1"/>
</dbReference>
<comment type="similarity">
    <text evidence="7">Belongs to the ClpA/ClpB family.</text>
</comment>
<evidence type="ECO:0000256" key="7">
    <source>
        <dbReference type="RuleBase" id="RU004432"/>
    </source>
</evidence>
<keyword evidence="1 6" id="KW-0677">Repeat</keyword>
<evidence type="ECO:0000259" key="10">
    <source>
        <dbReference type="PROSITE" id="PS51903"/>
    </source>
</evidence>
<feature type="region of interest" description="Disordered" evidence="9">
    <location>
        <begin position="1"/>
        <end position="31"/>
    </location>
</feature>
<feature type="compositionally biased region" description="Basic residues" evidence="9">
    <location>
        <begin position="976"/>
        <end position="986"/>
    </location>
</feature>
<feature type="compositionally biased region" description="Basic and acidic residues" evidence="9">
    <location>
        <begin position="919"/>
        <end position="930"/>
    </location>
</feature>
<feature type="region of interest" description="Disordered" evidence="9">
    <location>
        <begin position="919"/>
        <end position="938"/>
    </location>
</feature>
<dbReference type="PROSITE" id="PS00871">
    <property type="entry name" value="CLPAB_2"/>
    <property type="match status" value="1"/>
</dbReference>
<dbReference type="GO" id="GO:0034605">
    <property type="term" value="P:cellular response to heat"/>
    <property type="evidence" value="ECO:0007669"/>
    <property type="project" value="TreeGrafter"/>
</dbReference>
<keyword evidence="8" id="KW-0175">Coiled coil</keyword>
<dbReference type="EMBL" id="SDRB02010666">
    <property type="protein sequence ID" value="THG05087.1"/>
    <property type="molecule type" value="Genomic_DNA"/>
</dbReference>
<dbReference type="SMART" id="SM01086">
    <property type="entry name" value="ClpB_D2-small"/>
    <property type="match status" value="1"/>
</dbReference>
<dbReference type="Pfam" id="PF10431">
    <property type="entry name" value="ClpB_D2-small"/>
    <property type="match status" value="1"/>
</dbReference>
<proteinExistence type="inferred from homology"/>
<dbReference type="AlphaFoldDB" id="A0A4V3WLK0"/>
<feature type="region of interest" description="Disordered" evidence="9">
    <location>
        <begin position="965"/>
        <end position="1066"/>
    </location>
</feature>
<dbReference type="Gene3D" id="3.40.50.300">
    <property type="entry name" value="P-loop containing nucleotide triphosphate hydrolases"/>
    <property type="match status" value="2"/>
</dbReference>
<dbReference type="Pfam" id="PF00004">
    <property type="entry name" value="AAA"/>
    <property type="match status" value="1"/>
</dbReference>
<sequence length="1066" mass="118803">MATTTNLRLPPPSNNRAALLSQPPLSLSSSSAKSVPLKTLTSLRFYKTDVSLTTTLQLFGTTSSSFLVRCHASSAGRITQQEFTDMAWQSIVSSPEVAKDNKHQIVETEHLMKALLEQKNGLARRIFSKVGVDNTRLLEATDKFIQRQPKVLGESAGSMLGRNLEALIQLARDYKKEYGDSFVSVEHLVLAFTQDNRFGKQLFKDFQISLNTLKNAIEAIRGRQTVIDQDPEGKYEALEKYGKDLTAMAREGKLDPVIGRDDEIRRCIQILSRRTKNNPVLIGEPGVGKTAISEGLAQRIVQGDVPEALMNRRLISLDMGALIAGAKYRGEFEDRLKAVLKEVKDSDGLIILFIDEIHTVVGAGATNGAMDASNLLKPMLGRGELRCIGATTLDEYRKYIEKDPALERRFQQVYVDQPSVEDTISILRGLRERYELHHGVRISDSALVAAAILSDRYISGRFLPDKALTLTSIPTAAIDLVDEAAAKLKMEITSKPIALDEINRAVVKLEMERLSLMNDTDKPSKDRLHRIEAELAVLKEKQAQLNEQWEHEKAVMTRIQSIKEEIDRVNLGIQQAEREYDLNRAAELKYGSLNSLQRQLKAAEKELDEYIKSGKSMLREEVTENDIAEIVNPAVRSIAEAIQRSRAGLSDPHRPIASFMFMGPTGVGKTELAKALAAHLFNTEEALVRIDMSEYMEKHAVSRLIGAPPGYVGYKEGGQLTETVRRRPYSVILFDEIEKAHSDVFNVLLQILDDGRVTDSRGRTVSFTNTVIIMTSNGGSQYILNTDDDTVPKDYETIKKRVMDVARSIFRPEFMNRVDEYIVFQPLDREQINTIVRLQSSLSVTDSAVQLLGNLGYDPNYGARPVKRVIQQYVETKLAKGILRGEYKDEDSVLIDTEVSAFSNGQLPQQKLVFRKLEPDSDNSATEKPRSIFTDPQPVASVETGCPSVWEERITVFISTLRINLGSPTSSSSKPKSSKSKIKSKSTKPSTDQPKSKDKSKSKGKPKSKSFKDELLQMARLLMAQVKSDSDNSSSEDGSDSSNSFEGSTTQNSYGPEFQDAQDPYT</sequence>
<accession>A0A4V3WLK0</accession>
<dbReference type="Gene3D" id="4.10.860.10">
    <property type="entry name" value="UVR domain"/>
    <property type="match status" value="1"/>
</dbReference>
<keyword evidence="12" id="KW-1185">Reference proteome</keyword>
<evidence type="ECO:0000256" key="2">
    <source>
        <dbReference type="ARBA" id="ARBA00022741"/>
    </source>
</evidence>
<dbReference type="InterPro" id="IPR019489">
    <property type="entry name" value="Clp_ATPase_C"/>
</dbReference>
<evidence type="ECO:0000256" key="4">
    <source>
        <dbReference type="ARBA" id="ARBA00022946"/>
    </source>
</evidence>
<dbReference type="SUPFAM" id="SSF52540">
    <property type="entry name" value="P-loop containing nucleoside triphosphate hydrolases"/>
    <property type="match status" value="2"/>
</dbReference>
<evidence type="ECO:0000256" key="6">
    <source>
        <dbReference type="PROSITE-ProRule" id="PRU01251"/>
    </source>
</evidence>
<dbReference type="InterPro" id="IPR028299">
    <property type="entry name" value="ClpA/B_CS2"/>
</dbReference>
<dbReference type="GO" id="GO:0005737">
    <property type="term" value="C:cytoplasm"/>
    <property type="evidence" value="ECO:0007669"/>
    <property type="project" value="TreeGrafter"/>
</dbReference>
<feature type="compositionally biased region" description="Low complexity" evidence="9">
    <location>
        <begin position="17"/>
        <end position="31"/>
    </location>
</feature>
<feature type="compositionally biased region" description="Low complexity" evidence="9">
    <location>
        <begin position="1031"/>
        <end position="1048"/>
    </location>
</feature>
<dbReference type="PROSITE" id="PS00870">
    <property type="entry name" value="CLPAB_1"/>
    <property type="match status" value="1"/>
</dbReference>
<dbReference type="Pfam" id="PF17871">
    <property type="entry name" value="AAA_lid_9"/>
    <property type="match status" value="1"/>
</dbReference>
<dbReference type="SMART" id="SM00382">
    <property type="entry name" value="AAA"/>
    <property type="match status" value="2"/>
</dbReference>
<dbReference type="Pfam" id="PF07724">
    <property type="entry name" value="AAA_2"/>
    <property type="match status" value="1"/>
</dbReference>
<dbReference type="PROSITE" id="PS51903">
    <property type="entry name" value="CLP_R"/>
    <property type="match status" value="1"/>
</dbReference>
<dbReference type="Proteomes" id="UP000306102">
    <property type="component" value="Unassembled WGS sequence"/>
</dbReference>
<dbReference type="InterPro" id="IPR003959">
    <property type="entry name" value="ATPase_AAA_core"/>
</dbReference>
<dbReference type="GO" id="GO:0005524">
    <property type="term" value="F:ATP binding"/>
    <property type="evidence" value="ECO:0007669"/>
    <property type="project" value="UniProtKB-KW"/>
</dbReference>
<dbReference type="CDD" id="cd19499">
    <property type="entry name" value="RecA-like_ClpB_Hsp104-like"/>
    <property type="match status" value="1"/>
</dbReference>
<dbReference type="InterPro" id="IPR050130">
    <property type="entry name" value="ClpA_ClpB"/>
</dbReference>
<dbReference type="PANTHER" id="PTHR11638:SF18">
    <property type="entry name" value="HEAT SHOCK PROTEIN 104"/>
    <property type="match status" value="1"/>
</dbReference>
<name>A0A4V3WLK0_CAMSN</name>
<protein>
    <recommendedName>
        <fullName evidence="10">Clp R domain-containing protein</fullName>
    </recommendedName>
</protein>
<dbReference type="GO" id="GO:0016887">
    <property type="term" value="F:ATP hydrolysis activity"/>
    <property type="evidence" value="ECO:0007669"/>
    <property type="project" value="InterPro"/>
</dbReference>
<dbReference type="InterPro" id="IPR018368">
    <property type="entry name" value="ClpA/B_CS1"/>
</dbReference>
<feature type="coiled-coil region" evidence="8">
    <location>
        <begin position="499"/>
        <end position="620"/>
    </location>
</feature>
<evidence type="ECO:0000256" key="1">
    <source>
        <dbReference type="ARBA" id="ARBA00022737"/>
    </source>
</evidence>
<keyword evidence="2 7" id="KW-0547">Nucleotide-binding</keyword>
<dbReference type="InterPro" id="IPR027417">
    <property type="entry name" value="P-loop_NTPase"/>
</dbReference>
<dbReference type="Gene3D" id="1.10.8.60">
    <property type="match status" value="2"/>
</dbReference>